<evidence type="ECO:0000256" key="10">
    <source>
        <dbReference type="RuleBase" id="RU361207"/>
    </source>
</evidence>
<dbReference type="Gene3D" id="3.20.20.80">
    <property type="entry name" value="Glycosidases"/>
    <property type="match status" value="1"/>
</dbReference>
<organism evidence="12 13">
    <name type="scientific">Eiseniibacteriota bacterium</name>
    <dbReference type="NCBI Taxonomy" id="2212470"/>
    <lineage>
        <taxon>Bacteria</taxon>
        <taxon>Candidatus Eiseniibacteriota</taxon>
    </lineage>
</organism>
<reference evidence="12" key="1">
    <citation type="submission" date="2020-04" db="EMBL/GenBank/DDBJ databases">
        <authorList>
            <person name="Zhang T."/>
        </authorList>
    </citation>
    <scope>NUCLEOTIDE SEQUENCE</scope>
    <source>
        <strain evidence="12">HKST-UBA02</strain>
    </source>
</reference>
<keyword evidence="6 10" id="KW-0808">Transferase</keyword>
<dbReference type="PANTHER" id="PTHR32438">
    <property type="entry name" value="4-ALPHA-GLUCANOTRANSFERASE DPE1, CHLOROPLASTIC/AMYLOPLASTIC"/>
    <property type="match status" value="1"/>
</dbReference>
<sequence length="552" mass="62769">MDLFSRRTAGLLLHPTSLPGPHGAGDIGPEAHLFLEFLSAGRLGSWQMLPIGPPGRSSSPYDATSAFAGSPALVSLVSLCEDGLLRPDEIPPFDAGRGAAGRAAQGTARRSTGRTAPRRGSEAGGGAGRDDGERVDLRSVWAYRLPRLRLAFERAWASGRWRRRIEEFRDAEGHWAEDHALFAALKEVHRGKSWTLWNEGLRARKASALREARAAQSERIWFHLFLQLAFDLQWKELRKAARERDVLLIGDVPIYVALESADVWSHPRLFDLGKTQRPKTIAGVPPDYFNRNGQLWGNPTYLWERHAKEDFSWWVSRFERTLSLFDNVRLDHFIGFHRGWVVPASAKTARRGRWRPGPGHALFEALERKLGPTRLIAEDLGLVTPEVEQLRDDCGFPGMRLLQFAWDGKPTNPNLPHNLPRHCVLYTGTHDNKTMMEWFEQDSPDNERHKIRDIRNERRNALAYLDTNDDEFLWDLVRTAYSSVAETLVLPVQDVLGLGKDARMNRPGTSRDNWNWRMSEGALHPADARRLAEFAELYDRTPISLRSRKVRK</sequence>
<comment type="caution">
    <text evidence="12">The sequence shown here is derived from an EMBL/GenBank/DDBJ whole genome shotgun (WGS) entry which is preliminary data.</text>
</comment>
<keyword evidence="7 10" id="KW-0119">Carbohydrate metabolism</keyword>
<dbReference type="InterPro" id="IPR017853">
    <property type="entry name" value="GH"/>
</dbReference>
<evidence type="ECO:0000256" key="9">
    <source>
        <dbReference type="ARBA" id="ARBA00031501"/>
    </source>
</evidence>
<keyword evidence="5 10" id="KW-0328">Glycosyltransferase</keyword>
<evidence type="ECO:0000256" key="3">
    <source>
        <dbReference type="ARBA" id="ARBA00012560"/>
    </source>
</evidence>
<protein>
    <recommendedName>
        <fullName evidence="4 10">4-alpha-glucanotransferase</fullName>
        <ecNumber evidence="3 10">2.4.1.25</ecNumber>
    </recommendedName>
    <alternativeName>
        <fullName evidence="8 10">Amylomaltase</fullName>
    </alternativeName>
    <alternativeName>
        <fullName evidence="9 10">Disproportionating enzyme</fullName>
    </alternativeName>
</protein>
<evidence type="ECO:0000256" key="5">
    <source>
        <dbReference type="ARBA" id="ARBA00022676"/>
    </source>
</evidence>
<dbReference type="InterPro" id="IPR003385">
    <property type="entry name" value="Glyco_hydro_77"/>
</dbReference>
<dbReference type="EMBL" id="JAGQHS010000065">
    <property type="protein sequence ID" value="MCA9756751.1"/>
    <property type="molecule type" value="Genomic_DNA"/>
</dbReference>
<name>A0A956NE21_UNCEI</name>
<dbReference type="NCBIfam" id="NF011080">
    <property type="entry name" value="PRK14508.1-3"/>
    <property type="match status" value="1"/>
</dbReference>
<reference evidence="12" key="2">
    <citation type="journal article" date="2021" name="Microbiome">
        <title>Successional dynamics and alternative stable states in a saline activated sludge microbial community over 9 years.</title>
        <authorList>
            <person name="Wang Y."/>
            <person name="Ye J."/>
            <person name="Ju F."/>
            <person name="Liu L."/>
            <person name="Boyd J.A."/>
            <person name="Deng Y."/>
            <person name="Parks D.H."/>
            <person name="Jiang X."/>
            <person name="Yin X."/>
            <person name="Woodcroft B.J."/>
            <person name="Tyson G.W."/>
            <person name="Hugenholtz P."/>
            <person name="Polz M.F."/>
            <person name="Zhang T."/>
        </authorList>
    </citation>
    <scope>NUCLEOTIDE SEQUENCE</scope>
    <source>
        <strain evidence="12">HKST-UBA02</strain>
    </source>
</reference>
<evidence type="ECO:0000256" key="4">
    <source>
        <dbReference type="ARBA" id="ARBA00020295"/>
    </source>
</evidence>
<feature type="region of interest" description="Disordered" evidence="11">
    <location>
        <begin position="90"/>
        <end position="131"/>
    </location>
</feature>
<evidence type="ECO:0000313" key="12">
    <source>
        <dbReference type="EMBL" id="MCA9756751.1"/>
    </source>
</evidence>
<evidence type="ECO:0000256" key="6">
    <source>
        <dbReference type="ARBA" id="ARBA00022679"/>
    </source>
</evidence>
<comment type="catalytic activity">
    <reaction evidence="1 10">
        <text>Transfers a segment of a (1-&gt;4)-alpha-D-glucan to a new position in an acceptor, which may be glucose or a (1-&gt;4)-alpha-D-glucan.</text>
        <dbReference type="EC" id="2.4.1.25"/>
    </reaction>
</comment>
<accession>A0A956NE21</accession>
<evidence type="ECO:0000256" key="11">
    <source>
        <dbReference type="SAM" id="MobiDB-lite"/>
    </source>
</evidence>
<evidence type="ECO:0000256" key="2">
    <source>
        <dbReference type="ARBA" id="ARBA00005684"/>
    </source>
</evidence>
<dbReference type="Pfam" id="PF02446">
    <property type="entry name" value="Glyco_hydro_77"/>
    <property type="match status" value="1"/>
</dbReference>
<proteinExistence type="inferred from homology"/>
<dbReference type="GO" id="GO:0004134">
    <property type="term" value="F:4-alpha-glucanotransferase activity"/>
    <property type="evidence" value="ECO:0007669"/>
    <property type="project" value="UniProtKB-EC"/>
</dbReference>
<dbReference type="NCBIfam" id="TIGR00217">
    <property type="entry name" value="malQ"/>
    <property type="match status" value="1"/>
</dbReference>
<dbReference type="AlphaFoldDB" id="A0A956NE21"/>
<dbReference type="SUPFAM" id="SSF51445">
    <property type="entry name" value="(Trans)glycosidases"/>
    <property type="match status" value="1"/>
</dbReference>
<dbReference type="PANTHER" id="PTHR32438:SF5">
    <property type="entry name" value="4-ALPHA-GLUCANOTRANSFERASE DPE1, CHLOROPLASTIC_AMYLOPLASTIC"/>
    <property type="match status" value="1"/>
</dbReference>
<dbReference type="GO" id="GO:0005975">
    <property type="term" value="P:carbohydrate metabolic process"/>
    <property type="evidence" value="ECO:0007669"/>
    <property type="project" value="InterPro"/>
</dbReference>
<evidence type="ECO:0000256" key="7">
    <source>
        <dbReference type="ARBA" id="ARBA00023277"/>
    </source>
</evidence>
<dbReference type="EC" id="2.4.1.25" evidence="3 10"/>
<evidence type="ECO:0000256" key="8">
    <source>
        <dbReference type="ARBA" id="ARBA00031423"/>
    </source>
</evidence>
<evidence type="ECO:0000313" key="13">
    <source>
        <dbReference type="Proteomes" id="UP000739538"/>
    </source>
</evidence>
<evidence type="ECO:0000256" key="1">
    <source>
        <dbReference type="ARBA" id="ARBA00000439"/>
    </source>
</evidence>
<gene>
    <name evidence="12" type="primary">malQ</name>
    <name evidence="12" type="ORF">KDA27_13180</name>
</gene>
<comment type="similarity">
    <text evidence="2 10">Belongs to the disproportionating enzyme family.</text>
</comment>
<feature type="compositionally biased region" description="Low complexity" evidence="11">
    <location>
        <begin position="95"/>
        <end position="115"/>
    </location>
</feature>
<dbReference type="Proteomes" id="UP000739538">
    <property type="component" value="Unassembled WGS sequence"/>
</dbReference>